<evidence type="ECO:0000313" key="2">
    <source>
        <dbReference type="EMBL" id="URE46783.1"/>
    </source>
</evidence>
<name>A0A9E7ICK7_9LILI</name>
<gene>
    <name evidence="2" type="ORF">MUK42_20457</name>
</gene>
<keyword evidence="1" id="KW-0472">Membrane</keyword>
<dbReference type="Proteomes" id="UP001055439">
    <property type="component" value="Chromosome 9"/>
</dbReference>
<keyword evidence="1" id="KW-1133">Transmembrane helix</keyword>
<accession>A0A9E7ICK7</accession>
<keyword evidence="1" id="KW-0812">Transmembrane</keyword>
<evidence type="ECO:0000256" key="1">
    <source>
        <dbReference type="SAM" id="Phobius"/>
    </source>
</evidence>
<protein>
    <submittedName>
        <fullName evidence="2">Uncharacterized protein</fullName>
    </submittedName>
</protein>
<proteinExistence type="predicted"/>
<dbReference type="AlphaFoldDB" id="A0A9E7ICK7"/>
<sequence length="87" mass="8932">MEGDLSAAAARYVGRAYGIFSSLSTAGALDRAAVAWATVRAAALVPLTKVVVVLCLVMSVMLVIEKLSMALVAPLREGVPADAGEDL</sequence>
<organism evidence="2 3">
    <name type="scientific">Musa troglodytarum</name>
    <name type="common">fe'i banana</name>
    <dbReference type="NCBI Taxonomy" id="320322"/>
    <lineage>
        <taxon>Eukaryota</taxon>
        <taxon>Viridiplantae</taxon>
        <taxon>Streptophyta</taxon>
        <taxon>Embryophyta</taxon>
        <taxon>Tracheophyta</taxon>
        <taxon>Spermatophyta</taxon>
        <taxon>Magnoliopsida</taxon>
        <taxon>Liliopsida</taxon>
        <taxon>Zingiberales</taxon>
        <taxon>Musaceae</taxon>
        <taxon>Musa</taxon>
    </lineage>
</organism>
<feature type="transmembrane region" description="Helical" evidence="1">
    <location>
        <begin position="41"/>
        <end position="64"/>
    </location>
</feature>
<evidence type="ECO:0000313" key="3">
    <source>
        <dbReference type="Proteomes" id="UP001055439"/>
    </source>
</evidence>
<reference evidence="2" key="1">
    <citation type="submission" date="2022-05" db="EMBL/GenBank/DDBJ databases">
        <title>The Musa troglodytarum L. genome provides insights into the mechanism of non-climacteric behaviour and enrichment of carotenoids.</title>
        <authorList>
            <person name="Wang J."/>
        </authorList>
    </citation>
    <scope>NUCLEOTIDE SEQUENCE</scope>
    <source>
        <tissue evidence="2">Leaf</tissue>
    </source>
</reference>
<dbReference type="EMBL" id="CP097511">
    <property type="protein sequence ID" value="URE46783.1"/>
    <property type="molecule type" value="Genomic_DNA"/>
</dbReference>
<keyword evidence="3" id="KW-1185">Reference proteome</keyword>